<evidence type="ECO:0000313" key="1">
    <source>
        <dbReference type="EMBL" id="KAL2845549.1"/>
    </source>
</evidence>
<keyword evidence="2" id="KW-1185">Reference proteome</keyword>
<sequence length="164" mass="17713">MDNVAGAGAGKLSTRSTESAVCTSTPIFHGQNRPLYIDTYSKVDMEMIALIHTTPLAEDGEAGIVTRGSKLPQTPLASHDDFLFHGSAAARSTVPRSPFPGEPLHCSIKDKNKVGSSKPLFGLWRSESELEPRVEIGPASRAGTLIRTIDLRRFDTTGTRYLTS</sequence>
<dbReference type="GeneID" id="98151483"/>
<dbReference type="EMBL" id="JBFXLR010000036">
    <property type="protein sequence ID" value="KAL2845549.1"/>
    <property type="molecule type" value="Genomic_DNA"/>
</dbReference>
<gene>
    <name evidence="1" type="ORF">BJX68DRAFT_132399</name>
</gene>
<proteinExistence type="predicted"/>
<reference evidence="1 2" key="1">
    <citation type="submission" date="2024-07" db="EMBL/GenBank/DDBJ databases">
        <title>Section-level genome sequencing and comparative genomics of Aspergillus sections Usti and Cavernicolus.</title>
        <authorList>
            <consortium name="Lawrence Berkeley National Laboratory"/>
            <person name="Nybo J.L."/>
            <person name="Vesth T.C."/>
            <person name="Theobald S."/>
            <person name="Frisvad J.C."/>
            <person name="Larsen T.O."/>
            <person name="Kjaerboelling I."/>
            <person name="Rothschild-Mancinelli K."/>
            <person name="Lyhne E.K."/>
            <person name="Kogle M.E."/>
            <person name="Barry K."/>
            <person name="Clum A."/>
            <person name="Na H."/>
            <person name="Ledsgaard L."/>
            <person name="Lin J."/>
            <person name="Lipzen A."/>
            <person name="Kuo A."/>
            <person name="Riley R."/>
            <person name="Mondo S."/>
            <person name="LaButti K."/>
            <person name="Haridas S."/>
            <person name="Pangalinan J."/>
            <person name="Salamov A.A."/>
            <person name="Simmons B.A."/>
            <person name="Magnuson J.K."/>
            <person name="Chen J."/>
            <person name="Drula E."/>
            <person name="Henrissat B."/>
            <person name="Wiebenga A."/>
            <person name="Lubbers R.J."/>
            <person name="Gomes A.C."/>
            <person name="Macurrencykelacurrency M.R."/>
            <person name="Stajich J."/>
            <person name="Grigoriev I.V."/>
            <person name="Mortensen U.H."/>
            <person name="De vries R.P."/>
            <person name="Baker S.E."/>
            <person name="Andersen M.R."/>
        </authorList>
    </citation>
    <scope>NUCLEOTIDE SEQUENCE [LARGE SCALE GENOMIC DNA]</scope>
    <source>
        <strain evidence="1 2">CBS 756.74</strain>
    </source>
</reference>
<organism evidence="1 2">
    <name type="scientific">Aspergillus pseudodeflectus</name>
    <dbReference type="NCBI Taxonomy" id="176178"/>
    <lineage>
        <taxon>Eukaryota</taxon>
        <taxon>Fungi</taxon>
        <taxon>Dikarya</taxon>
        <taxon>Ascomycota</taxon>
        <taxon>Pezizomycotina</taxon>
        <taxon>Eurotiomycetes</taxon>
        <taxon>Eurotiomycetidae</taxon>
        <taxon>Eurotiales</taxon>
        <taxon>Aspergillaceae</taxon>
        <taxon>Aspergillus</taxon>
        <taxon>Aspergillus subgen. Nidulantes</taxon>
    </lineage>
</organism>
<dbReference type="RefSeq" id="XP_070896683.1">
    <property type="nucleotide sequence ID" value="XM_071036319.1"/>
</dbReference>
<comment type="caution">
    <text evidence="1">The sequence shown here is derived from an EMBL/GenBank/DDBJ whole genome shotgun (WGS) entry which is preliminary data.</text>
</comment>
<protein>
    <submittedName>
        <fullName evidence="1">Uncharacterized protein</fullName>
    </submittedName>
</protein>
<accession>A0ABR4K157</accession>
<dbReference type="Proteomes" id="UP001610444">
    <property type="component" value="Unassembled WGS sequence"/>
</dbReference>
<name>A0ABR4K157_9EURO</name>
<evidence type="ECO:0000313" key="2">
    <source>
        <dbReference type="Proteomes" id="UP001610444"/>
    </source>
</evidence>